<dbReference type="AlphaFoldDB" id="A0AAW1P481"/>
<protein>
    <recommendedName>
        <fullName evidence="4">Phosphodiesterase I</fullName>
    </recommendedName>
</protein>
<proteinExistence type="predicted"/>
<comment type="caution">
    <text evidence="2">The sequence shown here is derived from an EMBL/GenBank/DDBJ whole genome shotgun (WGS) entry which is preliminary data.</text>
</comment>
<dbReference type="Proteomes" id="UP001465755">
    <property type="component" value="Unassembled WGS sequence"/>
</dbReference>
<evidence type="ECO:0000313" key="3">
    <source>
        <dbReference type="Proteomes" id="UP001465755"/>
    </source>
</evidence>
<accession>A0AAW1P481</accession>
<organism evidence="2 3">
    <name type="scientific">Symbiochloris irregularis</name>
    <dbReference type="NCBI Taxonomy" id="706552"/>
    <lineage>
        <taxon>Eukaryota</taxon>
        <taxon>Viridiplantae</taxon>
        <taxon>Chlorophyta</taxon>
        <taxon>core chlorophytes</taxon>
        <taxon>Trebouxiophyceae</taxon>
        <taxon>Trebouxiales</taxon>
        <taxon>Trebouxiaceae</taxon>
        <taxon>Symbiochloris</taxon>
    </lineage>
</organism>
<reference evidence="2 3" key="1">
    <citation type="journal article" date="2024" name="Nat. Commun.">
        <title>Phylogenomics reveals the evolutionary origins of lichenization in chlorophyte algae.</title>
        <authorList>
            <person name="Puginier C."/>
            <person name="Libourel C."/>
            <person name="Otte J."/>
            <person name="Skaloud P."/>
            <person name="Haon M."/>
            <person name="Grisel S."/>
            <person name="Petersen M."/>
            <person name="Berrin J.G."/>
            <person name="Delaux P.M."/>
            <person name="Dal Grande F."/>
            <person name="Keller J."/>
        </authorList>
    </citation>
    <scope>NUCLEOTIDE SEQUENCE [LARGE SCALE GENOMIC DNA]</scope>
    <source>
        <strain evidence="2 3">SAG 2036</strain>
    </source>
</reference>
<evidence type="ECO:0000313" key="2">
    <source>
        <dbReference type="EMBL" id="KAK9804092.1"/>
    </source>
</evidence>
<evidence type="ECO:0000256" key="1">
    <source>
        <dbReference type="SAM" id="MobiDB-lite"/>
    </source>
</evidence>
<name>A0AAW1P481_9CHLO</name>
<gene>
    <name evidence="2" type="ORF">WJX73_006442</name>
</gene>
<keyword evidence="3" id="KW-1185">Reference proteome</keyword>
<feature type="region of interest" description="Disordered" evidence="1">
    <location>
        <begin position="227"/>
        <end position="253"/>
    </location>
</feature>
<dbReference type="EMBL" id="JALJOQ010000053">
    <property type="protein sequence ID" value="KAK9804092.1"/>
    <property type="molecule type" value="Genomic_DNA"/>
</dbReference>
<sequence length="253" mass="27994">MLEPDLRQLLRELGVTPDDIDDGNLISLKQLFSTKLFEIQGLSTEMSEGHFSTASRPLDPGLLPRARAKDMLTSAPAMFTLKEGRELTGRSQENSRGAYFQLRVMLRDLASTFNRDGPSRARAYLRTQDSSHRLLLDCMGMKRLARNRILMEVKFLCMTGSRQPPADCAKAVLEAGASGVECWIVEAIDAVLWREVLSANAARLDEGYKQRCKRDWGSQPPHIVTAARSRGSASADKRAAGPHASRLGAPVIR</sequence>
<evidence type="ECO:0008006" key="4">
    <source>
        <dbReference type="Google" id="ProtNLM"/>
    </source>
</evidence>